<evidence type="ECO:0000313" key="16">
    <source>
        <dbReference type="Proteomes" id="UP000003947"/>
    </source>
</evidence>
<reference evidence="15 16" key="1">
    <citation type="submission" date="2012-02" db="EMBL/GenBank/DDBJ databases">
        <title>Improved High-Quality Draft sequence of Microvirga sp. WSM3557.</title>
        <authorList>
            <consortium name="US DOE Joint Genome Institute"/>
            <person name="Lucas S."/>
            <person name="Han J."/>
            <person name="Lapidus A."/>
            <person name="Cheng J.-F."/>
            <person name="Goodwin L."/>
            <person name="Pitluck S."/>
            <person name="Peters L."/>
            <person name="Zhang X."/>
            <person name="Detter J.C."/>
            <person name="Han C."/>
            <person name="Tapia R."/>
            <person name="Land M."/>
            <person name="Hauser L."/>
            <person name="Kyrpides N."/>
            <person name="Ivanova N."/>
            <person name="Pagani I."/>
            <person name="Brau L."/>
            <person name="Yates R."/>
            <person name="O'Hara G."/>
            <person name="Rui T."/>
            <person name="Howieson J."/>
            <person name="Reeve W."/>
            <person name="Woyke T."/>
        </authorList>
    </citation>
    <scope>NUCLEOTIDE SEQUENCE [LARGE SCALE GENOMIC DNA]</scope>
    <source>
        <strain evidence="15 16">WSM3557</strain>
    </source>
</reference>
<dbReference type="Pfam" id="PF00005">
    <property type="entry name" value="ABC_tran"/>
    <property type="match status" value="1"/>
</dbReference>
<evidence type="ECO:0000259" key="14">
    <source>
        <dbReference type="PROSITE" id="PS50928"/>
    </source>
</evidence>
<feature type="transmembrane region" description="Helical" evidence="12">
    <location>
        <begin position="12"/>
        <end position="43"/>
    </location>
</feature>
<sequence>MQTFLHYLTFPFLWQGALVAIQLMIGALVGGVVIGFFVALASLSPHAWIRLPVQAYIYLLRGTPVLLQLILLFNVLPQFGIRLSPFMSALLALMINETAYCAEIIRGGISSVDRNQRMAAQAFGFSRTAEMTHVVLPQALRAILPTLGNEAVGLLKSTAQASVVGVNELTLRSQTIVSENFLFIPVLMASGMIYVALSTCIAGVQWWLESRFALDMRARRVKRKLERGAVTLPTAKPVITGKSSASGPPALTVQNLKIGYNGKTVLKDVSLKVDRGEVVALLGRSGSGKSTLLKSIVALTPVESGDIRVGGKRIGKDANGNPLPARHLPRDRASSKVGIVFQHFALFDHLSAEENVMTIPRIVQKRSHHEAHAAACAALEAVGLSAFRHHLPHELSGGQQQRVAIARALAANPELILFDEPTSALDPELVREVNQTIRKLAQTGITLVISTHDVAFASTVADRIVFLQGGTLIEQGSPDILQSPRTAEFAAFLRQERDHHLQDATP</sequence>
<evidence type="ECO:0000256" key="11">
    <source>
        <dbReference type="ARBA" id="ARBA00023136"/>
    </source>
</evidence>
<proteinExistence type="inferred from homology"/>
<keyword evidence="16" id="KW-1185">Reference proteome</keyword>
<comment type="subcellular location">
    <subcellularLocation>
        <location evidence="2">Cell inner membrane</location>
        <topology evidence="2">Multi-pass membrane protein</topology>
    </subcellularLocation>
    <subcellularLocation>
        <location evidence="12">Cell membrane</location>
        <topology evidence="12">Multi-pass membrane protein</topology>
    </subcellularLocation>
    <subcellularLocation>
        <location evidence="1">Cell membrane</location>
        <topology evidence="1">Peripheral membrane protein</topology>
    </subcellularLocation>
</comment>
<dbReference type="OrthoDB" id="9802264at2"/>
<dbReference type="Pfam" id="PF00528">
    <property type="entry name" value="BPD_transp_1"/>
    <property type="match status" value="1"/>
</dbReference>
<dbReference type="STRING" id="864069.MicloDRAFT_00041620"/>
<keyword evidence="8" id="KW-0547">Nucleotide-binding</keyword>
<dbReference type="NCBIfam" id="TIGR01726">
    <property type="entry name" value="HEQRo_perm_3TM"/>
    <property type="match status" value="1"/>
</dbReference>
<dbReference type="InterPro" id="IPR017871">
    <property type="entry name" value="ABC_transporter-like_CS"/>
</dbReference>
<dbReference type="InterPro" id="IPR000515">
    <property type="entry name" value="MetI-like"/>
</dbReference>
<dbReference type="InterPro" id="IPR010065">
    <property type="entry name" value="AA_ABC_transptr_permease_3TM"/>
</dbReference>
<dbReference type="SUPFAM" id="SSF52540">
    <property type="entry name" value="P-loop containing nucleoside triphosphate hydrolases"/>
    <property type="match status" value="1"/>
</dbReference>
<feature type="domain" description="ABC transmembrane type-1" evidence="14">
    <location>
        <begin position="17"/>
        <end position="205"/>
    </location>
</feature>
<evidence type="ECO:0000256" key="1">
    <source>
        <dbReference type="ARBA" id="ARBA00004202"/>
    </source>
</evidence>
<dbReference type="Proteomes" id="UP000003947">
    <property type="component" value="Unassembled WGS sequence"/>
</dbReference>
<evidence type="ECO:0000256" key="3">
    <source>
        <dbReference type="ARBA" id="ARBA00005417"/>
    </source>
</evidence>
<dbReference type="PROSITE" id="PS50928">
    <property type="entry name" value="ABC_TM1"/>
    <property type="match status" value="1"/>
</dbReference>
<dbReference type="Gene3D" id="3.40.50.300">
    <property type="entry name" value="P-loop containing nucleotide triphosphate hydrolases"/>
    <property type="match status" value="1"/>
</dbReference>
<dbReference type="EMBL" id="JH660645">
    <property type="protein sequence ID" value="EIM27592.1"/>
    <property type="molecule type" value="Genomic_DNA"/>
</dbReference>
<dbReference type="InterPro" id="IPR035906">
    <property type="entry name" value="MetI-like_sf"/>
</dbReference>
<dbReference type="InterPro" id="IPR003439">
    <property type="entry name" value="ABC_transporter-like_ATP-bd"/>
</dbReference>
<comment type="similarity">
    <text evidence="3">Belongs to the ABC transporter superfamily.</text>
</comment>
<protein>
    <submittedName>
        <fullName evidence="15">Amine acid ABC transporter, permease protein, 3-TM region, His/Glu/Gln/Arg/opine family</fullName>
    </submittedName>
</protein>
<feature type="transmembrane region" description="Helical" evidence="12">
    <location>
        <begin position="181"/>
        <end position="208"/>
    </location>
</feature>
<dbReference type="PROSITE" id="PS00211">
    <property type="entry name" value="ABC_TRANSPORTER_1"/>
    <property type="match status" value="1"/>
</dbReference>
<dbReference type="PATRIC" id="fig|864069.3.peg.4509"/>
<organism evidence="15 16">
    <name type="scientific">Microvirga lotononidis</name>
    <dbReference type="NCBI Taxonomy" id="864069"/>
    <lineage>
        <taxon>Bacteria</taxon>
        <taxon>Pseudomonadati</taxon>
        <taxon>Pseudomonadota</taxon>
        <taxon>Alphaproteobacteria</taxon>
        <taxon>Hyphomicrobiales</taxon>
        <taxon>Methylobacteriaceae</taxon>
        <taxon>Microvirga</taxon>
    </lineage>
</organism>
<evidence type="ECO:0000256" key="9">
    <source>
        <dbReference type="ARBA" id="ARBA00022840"/>
    </source>
</evidence>
<dbReference type="InterPro" id="IPR027417">
    <property type="entry name" value="P-loop_NTPase"/>
</dbReference>
<keyword evidence="6" id="KW-1003">Cell membrane</keyword>
<dbReference type="GO" id="GO:0022857">
    <property type="term" value="F:transmembrane transporter activity"/>
    <property type="evidence" value="ECO:0007669"/>
    <property type="project" value="InterPro"/>
</dbReference>
<keyword evidence="5 12" id="KW-0813">Transport</keyword>
<evidence type="ECO:0000256" key="12">
    <source>
        <dbReference type="RuleBase" id="RU363032"/>
    </source>
</evidence>
<gene>
    <name evidence="15" type="ORF">MicloDRAFT_00041620</name>
</gene>
<evidence type="ECO:0000313" key="15">
    <source>
        <dbReference type="EMBL" id="EIM27592.1"/>
    </source>
</evidence>
<evidence type="ECO:0000256" key="6">
    <source>
        <dbReference type="ARBA" id="ARBA00022475"/>
    </source>
</evidence>
<keyword evidence="11 12" id="KW-0472">Membrane</keyword>
<evidence type="ECO:0000256" key="10">
    <source>
        <dbReference type="ARBA" id="ARBA00022989"/>
    </source>
</evidence>
<dbReference type="CDD" id="cd06261">
    <property type="entry name" value="TM_PBP2"/>
    <property type="match status" value="1"/>
</dbReference>
<evidence type="ECO:0000259" key="13">
    <source>
        <dbReference type="PROSITE" id="PS50893"/>
    </source>
</evidence>
<dbReference type="GO" id="GO:0016887">
    <property type="term" value="F:ATP hydrolysis activity"/>
    <property type="evidence" value="ECO:0007669"/>
    <property type="project" value="InterPro"/>
</dbReference>
<dbReference type="GO" id="GO:0005524">
    <property type="term" value="F:ATP binding"/>
    <property type="evidence" value="ECO:0007669"/>
    <property type="project" value="UniProtKB-KW"/>
</dbReference>
<dbReference type="SUPFAM" id="SSF161098">
    <property type="entry name" value="MetI-like"/>
    <property type="match status" value="1"/>
</dbReference>
<evidence type="ECO:0000256" key="7">
    <source>
        <dbReference type="ARBA" id="ARBA00022692"/>
    </source>
</evidence>
<dbReference type="GO" id="GO:0043190">
    <property type="term" value="C:ATP-binding cassette (ABC) transporter complex"/>
    <property type="evidence" value="ECO:0007669"/>
    <property type="project" value="InterPro"/>
</dbReference>
<keyword evidence="7 12" id="KW-0812">Transmembrane</keyword>
<evidence type="ECO:0000256" key="4">
    <source>
        <dbReference type="ARBA" id="ARBA00010072"/>
    </source>
</evidence>
<dbReference type="PANTHER" id="PTHR43166:SF35">
    <property type="entry name" value="L-CYSTINE IMPORT ATP-BINDING PROTEIN TCYN"/>
    <property type="match status" value="1"/>
</dbReference>
<feature type="transmembrane region" description="Helical" evidence="12">
    <location>
        <begin position="55"/>
        <end position="73"/>
    </location>
</feature>
<dbReference type="RefSeq" id="WP_009763642.1">
    <property type="nucleotide sequence ID" value="NZ_CP141048.1"/>
</dbReference>
<evidence type="ECO:0000256" key="2">
    <source>
        <dbReference type="ARBA" id="ARBA00004429"/>
    </source>
</evidence>
<keyword evidence="10 12" id="KW-1133">Transmembrane helix</keyword>
<name>I4YUF0_9HYPH</name>
<dbReference type="InterPro" id="IPR003593">
    <property type="entry name" value="AAA+_ATPase"/>
</dbReference>
<dbReference type="eggNOG" id="COG1126">
    <property type="taxonomic scope" value="Bacteria"/>
</dbReference>
<dbReference type="InterPro" id="IPR050086">
    <property type="entry name" value="MetN_ABC_transporter-like"/>
</dbReference>
<dbReference type="AlphaFoldDB" id="I4YUF0"/>
<comment type="similarity">
    <text evidence="4">Belongs to the binding-protein-dependent transport system permease family. HisMQ subfamily.</text>
</comment>
<dbReference type="PROSITE" id="PS50893">
    <property type="entry name" value="ABC_TRANSPORTER_2"/>
    <property type="match status" value="1"/>
</dbReference>
<evidence type="ECO:0000256" key="5">
    <source>
        <dbReference type="ARBA" id="ARBA00022448"/>
    </source>
</evidence>
<accession>I4YUF0</accession>
<dbReference type="Gene3D" id="1.10.3720.10">
    <property type="entry name" value="MetI-like"/>
    <property type="match status" value="1"/>
</dbReference>
<dbReference type="SMART" id="SM00382">
    <property type="entry name" value="AAA"/>
    <property type="match status" value="1"/>
</dbReference>
<dbReference type="HOGENOM" id="CLU_023087_2_1_5"/>
<dbReference type="eggNOG" id="COG0765">
    <property type="taxonomic scope" value="Bacteria"/>
</dbReference>
<feature type="domain" description="ABC transporter" evidence="13">
    <location>
        <begin position="251"/>
        <end position="494"/>
    </location>
</feature>
<dbReference type="PANTHER" id="PTHR43166">
    <property type="entry name" value="AMINO ACID IMPORT ATP-BINDING PROTEIN"/>
    <property type="match status" value="1"/>
</dbReference>
<evidence type="ECO:0000256" key="8">
    <source>
        <dbReference type="ARBA" id="ARBA00022741"/>
    </source>
</evidence>
<keyword evidence="9" id="KW-0067">ATP-binding</keyword>